<sequence length="1153" mass="125253">MNHQIFYRLLSPISKMAILLALCAGLSTAAFAQVDRAVLEGTIADQSGAALVGAGVKIQAVDTGITKEQRANSNGYYRFPGLAVGKYTVTTSATGFKTKVVEDVVLLVGQTYTLDVQLAVGTTNERVEVQATELEDRTSAEAGAVIRPDQIADLADNGRDWTTLSLLTPFAQDDGGGDQRTIRFAGRARDDNNFSIDGVDAGGIQEQAQKSQTRLQISEDAIEEYRVDSALYDVEYGTQAGGQIDAETKHGTNAFHGTLYGYFRNSVFDARNFNDYDVFGNPTVLPFRMGQYGMSLGGPIRKNKTFFFLNYEGIRQLQVNGELMTVPSGACCGYFSGTGEPGAITSGYQQYVLGQAPSGYEQQLCTIMQSFPWRASVGTISGCAPRFVLPDAVFQWQGSAGGTTDANNEDLLAVGRQTTIHEDTWLLRVDHQINEKTLLYGRAQRDVALWNAPASYTSSVPGDNQAIINHPANYMIALQHTFRPTVFNEGKFYVNRSPFHNPGGSILPYAVSTNDFIGLNNTSTDVEVGSTYGLVDNLTWVRGRHSFKAGMEYRRVRLNQGQTSNNVLTFGDDYSLSQASLSNIDYIAPWCCHRLRRNFFMPYFQDEWKVTPTFTLTAGVRYDYYGLAHEATNRTTVFDVNVFHGVCLGTGSFNVAPSPGPINTAPCPAHPALYNQSNVNFDPRLALAWAPSALHGKTVFRTGFGIYHGAAQNDDLNAGLESDTFRVKVSSFGTCTAPSGSCPNLQPQFEQQDPTFTGLGGIGKQANHPRALQRQDRRDLYVETWGLTIEHQLPASFVASGQYLGSRGVRLFSRGAVNLCTEPVTYNPADQDCVRPLDQYYPGGNPFGSVDYKHDVGSSTYHGLNLSLERQFKDGLSFQARYTWSHSINDGSVGGGESSGPENVNCLGCDKGPSIFDVRHNVAVDAVYALPFGQGKTFLNSSGILNELVGGWQLSSIGVWHTGHPLTVSMDLSGSINNPASPFNTFPYTYLLPNGDDQDGERPDVIPGVPLTLPGGGRNGMPLVNPAAFEAPPVDLNGNFTRFGDETNGMIRALASWQIDLALTKETKLTEHLTMEFAAQAFNIFNHVQLGDPAGDLTLSYAPGANAANLTVPGGFGLINTTVNFNGNNDNAASPNTGTGLPRQLQLMVRFRF</sequence>
<protein>
    <recommendedName>
        <fullName evidence="8">TonB-dependent transporter Oar-like beta-barrel domain-containing protein</fullName>
    </recommendedName>
</protein>
<feature type="chain" id="PRO_5015495810" description="TonB-dependent transporter Oar-like beta-barrel domain-containing protein" evidence="7">
    <location>
        <begin position="33"/>
        <end position="1153"/>
    </location>
</feature>
<evidence type="ECO:0000256" key="1">
    <source>
        <dbReference type="ARBA" id="ARBA00004571"/>
    </source>
</evidence>
<evidence type="ECO:0000256" key="7">
    <source>
        <dbReference type="SAM" id="SignalP"/>
    </source>
</evidence>
<organism evidence="9 10">
    <name type="scientific">Candidatus Sulfotelmatobacter kueseliae</name>
    <dbReference type="NCBI Taxonomy" id="2042962"/>
    <lineage>
        <taxon>Bacteria</taxon>
        <taxon>Pseudomonadati</taxon>
        <taxon>Acidobacteriota</taxon>
        <taxon>Terriglobia</taxon>
        <taxon>Terriglobales</taxon>
        <taxon>Candidatus Korobacteraceae</taxon>
        <taxon>Candidatus Sulfotelmatobacter</taxon>
    </lineage>
</organism>
<keyword evidence="2" id="KW-0813">Transport</keyword>
<keyword evidence="6" id="KW-0998">Cell outer membrane</keyword>
<evidence type="ECO:0000313" key="10">
    <source>
        <dbReference type="Proteomes" id="UP000238701"/>
    </source>
</evidence>
<evidence type="ECO:0000313" key="9">
    <source>
        <dbReference type="EMBL" id="SPF42393.1"/>
    </source>
</evidence>
<dbReference type="SUPFAM" id="SSF49452">
    <property type="entry name" value="Starch-binding domain-like"/>
    <property type="match status" value="1"/>
</dbReference>
<evidence type="ECO:0000256" key="3">
    <source>
        <dbReference type="ARBA" id="ARBA00022452"/>
    </source>
</evidence>
<dbReference type="PANTHER" id="PTHR30069:SF46">
    <property type="entry name" value="OAR PROTEIN"/>
    <property type="match status" value="1"/>
</dbReference>
<gene>
    <name evidence="9" type="ORF">SBA1_450007</name>
</gene>
<dbReference type="Pfam" id="PF25183">
    <property type="entry name" value="OMP_b-brl_4"/>
    <property type="match status" value="1"/>
</dbReference>
<evidence type="ECO:0000256" key="4">
    <source>
        <dbReference type="ARBA" id="ARBA00022692"/>
    </source>
</evidence>
<dbReference type="InterPro" id="IPR036942">
    <property type="entry name" value="Beta-barrel_TonB_sf"/>
</dbReference>
<dbReference type="Gene3D" id="2.40.170.20">
    <property type="entry name" value="TonB-dependent receptor, beta-barrel domain"/>
    <property type="match status" value="1"/>
</dbReference>
<evidence type="ECO:0000256" key="5">
    <source>
        <dbReference type="ARBA" id="ARBA00023136"/>
    </source>
</evidence>
<accession>A0A2U3KRV1</accession>
<proteinExistence type="predicted"/>
<reference evidence="10" key="1">
    <citation type="submission" date="2018-02" db="EMBL/GenBank/DDBJ databases">
        <authorList>
            <person name="Hausmann B."/>
        </authorList>
    </citation>
    <scope>NUCLEOTIDE SEQUENCE [LARGE SCALE GENOMIC DNA]</scope>
    <source>
        <strain evidence="10">Peat soil MAG SbA1</strain>
    </source>
</reference>
<feature type="signal peptide" evidence="7">
    <location>
        <begin position="1"/>
        <end position="32"/>
    </location>
</feature>
<dbReference type="Proteomes" id="UP000238701">
    <property type="component" value="Unassembled WGS sequence"/>
</dbReference>
<dbReference type="AlphaFoldDB" id="A0A2U3KRV1"/>
<evidence type="ECO:0000256" key="2">
    <source>
        <dbReference type="ARBA" id="ARBA00022448"/>
    </source>
</evidence>
<dbReference type="GO" id="GO:0009279">
    <property type="term" value="C:cell outer membrane"/>
    <property type="evidence" value="ECO:0007669"/>
    <property type="project" value="UniProtKB-SubCell"/>
</dbReference>
<dbReference type="Pfam" id="PF13620">
    <property type="entry name" value="CarboxypepD_reg"/>
    <property type="match status" value="1"/>
</dbReference>
<dbReference type="InterPro" id="IPR039426">
    <property type="entry name" value="TonB-dep_rcpt-like"/>
</dbReference>
<dbReference type="PANTHER" id="PTHR30069">
    <property type="entry name" value="TONB-DEPENDENT OUTER MEMBRANE RECEPTOR"/>
    <property type="match status" value="1"/>
</dbReference>
<evidence type="ECO:0000259" key="8">
    <source>
        <dbReference type="Pfam" id="PF25183"/>
    </source>
</evidence>
<dbReference type="InterPro" id="IPR057601">
    <property type="entry name" value="Oar-like_b-barrel"/>
</dbReference>
<feature type="domain" description="TonB-dependent transporter Oar-like beta-barrel" evidence="8">
    <location>
        <begin position="248"/>
        <end position="1123"/>
    </location>
</feature>
<keyword evidence="7" id="KW-0732">Signal</keyword>
<evidence type="ECO:0000256" key="6">
    <source>
        <dbReference type="ARBA" id="ARBA00023237"/>
    </source>
</evidence>
<dbReference type="GO" id="GO:0030246">
    <property type="term" value="F:carbohydrate binding"/>
    <property type="evidence" value="ECO:0007669"/>
    <property type="project" value="InterPro"/>
</dbReference>
<keyword evidence="4" id="KW-0812">Transmembrane</keyword>
<dbReference type="GO" id="GO:0015344">
    <property type="term" value="F:siderophore uptake transmembrane transporter activity"/>
    <property type="evidence" value="ECO:0007669"/>
    <property type="project" value="TreeGrafter"/>
</dbReference>
<dbReference type="GO" id="GO:0044718">
    <property type="term" value="P:siderophore transmembrane transport"/>
    <property type="evidence" value="ECO:0007669"/>
    <property type="project" value="TreeGrafter"/>
</dbReference>
<dbReference type="Gene3D" id="2.60.40.1120">
    <property type="entry name" value="Carboxypeptidase-like, regulatory domain"/>
    <property type="match status" value="1"/>
</dbReference>
<dbReference type="EMBL" id="OMOD01000139">
    <property type="protein sequence ID" value="SPF42393.1"/>
    <property type="molecule type" value="Genomic_DNA"/>
</dbReference>
<keyword evidence="3" id="KW-1134">Transmembrane beta strand</keyword>
<dbReference type="SUPFAM" id="SSF56935">
    <property type="entry name" value="Porins"/>
    <property type="match status" value="1"/>
</dbReference>
<name>A0A2U3KRV1_9BACT</name>
<dbReference type="InterPro" id="IPR013784">
    <property type="entry name" value="Carb-bd-like_fold"/>
</dbReference>
<comment type="subcellular location">
    <subcellularLocation>
        <location evidence="1">Cell outer membrane</location>
        <topology evidence="1">Multi-pass membrane protein</topology>
    </subcellularLocation>
</comment>
<keyword evidence="5" id="KW-0472">Membrane</keyword>